<dbReference type="SUPFAM" id="SSF81296">
    <property type="entry name" value="E set domains"/>
    <property type="match status" value="1"/>
</dbReference>
<keyword evidence="4" id="KW-1185">Reference proteome</keyword>
<dbReference type="Pfam" id="PF00339">
    <property type="entry name" value="Arrestin_N"/>
    <property type="match status" value="1"/>
</dbReference>
<evidence type="ECO:0000259" key="2">
    <source>
        <dbReference type="Pfam" id="PF00339"/>
    </source>
</evidence>
<protein>
    <recommendedName>
        <fullName evidence="2">Arrestin-like N-terminal domain-containing protein</fullName>
    </recommendedName>
</protein>
<comment type="caution">
    <text evidence="3">The sequence shown here is derived from an EMBL/GenBank/DDBJ whole genome shotgun (WGS) entry which is preliminary data.</text>
</comment>
<dbReference type="InterPro" id="IPR050357">
    <property type="entry name" value="Arrestin_domain-protein"/>
</dbReference>
<organism evidence="3 4">
    <name type="scientific">Porites evermanni</name>
    <dbReference type="NCBI Taxonomy" id="104178"/>
    <lineage>
        <taxon>Eukaryota</taxon>
        <taxon>Metazoa</taxon>
        <taxon>Cnidaria</taxon>
        <taxon>Anthozoa</taxon>
        <taxon>Hexacorallia</taxon>
        <taxon>Scleractinia</taxon>
        <taxon>Fungiina</taxon>
        <taxon>Poritidae</taxon>
        <taxon>Porites</taxon>
    </lineage>
</organism>
<dbReference type="EMBL" id="CALNXI010000180">
    <property type="protein sequence ID" value="CAH3021367.1"/>
    <property type="molecule type" value="Genomic_DNA"/>
</dbReference>
<dbReference type="InterPro" id="IPR011021">
    <property type="entry name" value="Arrestin-like_N"/>
</dbReference>
<dbReference type="PANTHER" id="PTHR11188:SF17">
    <property type="entry name" value="FI21816P1"/>
    <property type="match status" value="1"/>
</dbReference>
<reference evidence="3 4" key="1">
    <citation type="submission" date="2022-05" db="EMBL/GenBank/DDBJ databases">
        <authorList>
            <consortium name="Genoscope - CEA"/>
            <person name="William W."/>
        </authorList>
    </citation>
    <scope>NUCLEOTIDE SEQUENCE [LARGE SCALE GENOMIC DNA]</scope>
</reference>
<dbReference type="Proteomes" id="UP001159427">
    <property type="component" value="Unassembled WGS sequence"/>
</dbReference>
<dbReference type="Gene3D" id="2.60.40.640">
    <property type="match status" value="1"/>
</dbReference>
<gene>
    <name evidence="3" type="ORF">PEVE_00011170</name>
</gene>
<dbReference type="InterPro" id="IPR014752">
    <property type="entry name" value="Arrestin-like_C"/>
</dbReference>
<evidence type="ECO:0000256" key="1">
    <source>
        <dbReference type="ARBA" id="ARBA00005298"/>
    </source>
</evidence>
<dbReference type="InterPro" id="IPR014756">
    <property type="entry name" value="Ig_E-set"/>
</dbReference>
<sequence>PFQSGSDVKLHPGNYNFPFQFPLPVSPLPTSFEGAYGSVRYWLDAVVDRPWRIDLNTRTPLVIVERVQIRKPQFLVSTDSKFIPCPISLLNQ</sequence>
<evidence type="ECO:0000313" key="4">
    <source>
        <dbReference type="Proteomes" id="UP001159427"/>
    </source>
</evidence>
<name>A0ABN8LVQ2_9CNID</name>
<accession>A0ABN8LVQ2</accession>
<feature type="domain" description="Arrestin-like N-terminal" evidence="2">
    <location>
        <begin position="4"/>
        <end position="69"/>
    </location>
</feature>
<dbReference type="PANTHER" id="PTHR11188">
    <property type="entry name" value="ARRESTIN DOMAIN CONTAINING PROTEIN"/>
    <property type="match status" value="1"/>
</dbReference>
<proteinExistence type="inferred from homology"/>
<evidence type="ECO:0000313" key="3">
    <source>
        <dbReference type="EMBL" id="CAH3021367.1"/>
    </source>
</evidence>
<feature type="non-terminal residue" evidence="3">
    <location>
        <position position="1"/>
    </location>
</feature>
<comment type="similarity">
    <text evidence="1">Belongs to the arrestin family.</text>
</comment>